<keyword evidence="2" id="KW-1185">Reference proteome</keyword>
<accession>A0ACB9YUH0</accession>
<reference evidence="1 2" key="1">
    <citation type="journal article" date="2022" name="New Phytol.">
        <title>Ecological generalism drives hyperdiversity of secondary metabolite gene clusters in xylarialean endophytes.</title>
        <authorList>
            <person name="Franco M.E.E."/>
            <person name="Wisecaver J.H."/>
            <person name="Arnold A.E."/>
            <person name="Ju Y.M."/>
            <person name="Slot J.C."/>
            <person name="Ahrendt S."/>
            <person name="Moore L.P."/>
            <person name="Eastman K.E."/>
            <person name="Scott K."/>
            <person name="Konkel Z."/>
            <person name="Mondo S.J."/>
            <person name="Kuo A."/>
            <person name="Hayes R.D."/>
            <person name="Haridas S."/>
            <person name="Andreopoulos B."/>
            <person name="Riley R."/>
            <person name="LaButti K."/>
            <person name="Pangilinan J."/>
            <person name="Lipzen A."/>
            <person name="Amirebrahimi M."/>
            <person name="Yan J."/>
            <person name="Adam C."/>
            <person name="Keymanesh K."/>
            <person name="Ng V."/>
            <person name="Louie K."/>
            <person name="Northen T."/>
            <person name="Drula E."/>
            <person name="Henrissat B."/>
            <person name="Hsieh H.M."/>
            <person name="Youens-Clark K."/>
            <person name="Lutzoni F."/>
            <person name="Miadlikowska J."/>
            <person name="Eastwood D.C."/>
            <person name="Hamelin R.C."/>
            <person name="Grigoriev I.V."/>
            <person name="U'Ren J.M."/>
        </authorList>
    </citation>
    <scope>NUCLEOTIDE SEQUENCE [LARGE SCALE GENOMIC DNA]</scope>
    <source>
        <strain evidence="1 2">CBS 119005</strain>
    </source>
</reference>
<name>A0ACB9YUH0_9PEZI</name>
<evidence type="ECO:0000313" key="2">
    <source>
        <dbReference type="Proteomes" id="UP001497700"/>
    </source>
</evidence>
<dbReference type="EMBL" id="MU393513">
    <property type="protein sequence ID" value="KAI4863047.1"/>
    <property type="molecule type" value="Genomic_DNA"/>
</dbReference>
<gene>
    <name evidence="1" type="ORF">F4820DRAFT_390719</name>
</gene>
<proteinExistence type="predicted"/>
<protein>
    <submittedName>
        <fullName evidence="1">Phosphoglycerate mutase-like protein</fullName>
    </submittedName>
</protein>
<sequence length="353" mass="38431">MSLEVIYVTRHGFRSSWNVDPSTGIYTSSIRSPTGLPTDPSLTSHGVQQANDLATHLLNIDPPVEQVYSSPYYRCMQTIQPFVRTRLSGNVSGETTSKIRVDTALSEWYGLAQFEHPSSAPLNELQSHFPEVDATYASTLAPSRRGESLPQLHDRVAQAIDAIIRRSDEEGHKAVVICTHAAVVIAMGRVLTGQMEHDFGAFTCGLSKYRRRNPRVAESSTRDGEKAGTNAGPLATWSESQIGATRSKSLLGIDFVDTVYPYPHDSRRPHPCSPKRGKPGLYGGWTCELDSDCSFLRGGEERGWQFSGDESFIETDGNGSWPNAGSGSDAAGDRLETESGDSHISPKAGISKL</sequence>
<comment type="caution">
    <text evidence="1">The sequence shown here is derived from an EMBL/GenBank/DDBJ whole genome shotgun (WGS) entry which is preliminary data.</text>
</comment>
<dbReference type="Proteomes" id="UP001497700">
    <property type="component" value="Unassembled WGS sequence"/>
</dbReference>
<organism evidence="1 2">
    <name type="scientific">Hypoxylon rubiginosum</name>
    <dbReference type="NCBI Taxonomy" id="110542"/>
    <lineage>
        <taxon>Eukaryota</taxon>
        <taxon>Fungi</taxon>
        <taxon>Dikarya</taxon>
        <taxon>Ascomycota</taxon>
        <taxon>Pezizomycotina</taxon>
        <taxon>Sordariomycetes</taxon>
        <taxon>Xylariomycetidae</taxon>
        <taxon>Xylariales</taxon>
        <taxon>Hypoxylaceae</taxon>
        <taxon>Hypoxylon</taxon>
    </lineage>
</organism>
<evidence type="ECO:0000313" key="1">
    <source>
        <dbReference type="EMBL" id="KAI4863047.1"/>
    </source>
</evidence>